<evidence type="ECO:0000259" key="5">
    <source>
        <dbReference type="Pfam" id="PF04542"/>
    </source>
</evidence>
<evidence type="ECO:0000259" key="6">
    <source>
        <dbReference type="Pfam" id="PF08281"/>
    </source>
</evidence>
<dbReference type="InterPro" id="IPR014284">
    <property type="entry name" value="RNA_pol_sigma-70_dom"/>
</dbReference>
<dbReference type="RefSeq" id="WP_264283635.1">
    <property type="nucleotide sequence ID" value="NZ_CP107006.1"/>
</dbReference>
<dbReference type="CDD" id="cd06171">
    <property type="entry name" value="Sigma70_r4"/>
    <property type="match status" value="1"/>
</dbReference>
<dbReference type="Proteomes" id="UP001162741">
    <property type="component" value="Chromosome"/>
</dbReference>
<dbReference type="SUPFAM" id="SSF88946">
    <property type="entry name" value="Sigma2 domain of RNA polymerase sigma factors"/>
    <property type="match status" value="1"/>
</dbReference>
<evidence type="ECO:0000313" key="8">
    <source>
        <dbReference type="Proteomes" id="UP001162741"/>
    </source>
</evidence>
<evidence type="ECO:0000256" key="1">
    <source>
        <dbReference type="ARBA" id="ARBA00010641"/>
    </source>
</evidence>
<dbReference type="InterPro" id="IPR039425">
    <property type="entry name" value="RNA_pol_sigma-70-like"/>
</dbReference>
<accession>A0ABY6J8N7</accession>
<dbReference type="InterPro" id="IPR014327">
    <property type="entry name" value="RNA_pol_sigma70_bacteroid"/>
</dbReference>
<dbReference type="InterPro" id="IPR036388">
    <property type="entry name" value="WH-like_DNA-bd_sf"/>
</dbReference>
<dbReference type="PANTHER" id="PTHR43133:SF46">
    <property type="entry name" value="RNA POLYMERASE SIGMA-70 FACTOR ECF SUBFAMILY"/>
    <property type="match status" value="1"/>
</dbReference>
<sequence>MLNEGAVYNEPELLEAIARGDGAAFRVVFDRYWGKIHAMALAYTKSAAMADDVVQDVFVKIWVKRADLPAVQKFDSYLFITGRNEIISALRKKVAHLPLESHLHESLPGDVPVPDEVLSLKESQELISRAVALLPPQQQRIYQLSRKEGLSQQEIAAQLNISVSTVKVHMNKALHTIKHYLHTNTDKGTMLWWLVLTIIAR</sequence>
<name>A0ABY6J8N7_9BACT</name>
<dbReference type="EMBL" id="CP107006">
    <property type="protein sequence ID" value="UYQ95967.1"/>
    <property type="molecule type" value="Genomic_DNA"/>
</dbReference>
<keyword evidence="2" id="KW-0805">Transcription regulation</keyword>
<dbReference type="InterPro" id="IPR013325">
    <property type="entry name" value="RNA_pol_sigma_r2"/>
</dbReference>
<keyword evidence="8" id="KW-1185">Reference proteome</keyword>
<dbReference type="InterPro" id="IPR013324">
    <property type="entry name" value="RNA_pol_sigma_r3/r4-like"/>
</dbReference>
<dbReference type="Pfam" id="PF08281">
    <property type="entry name" value="Sigma70_r4_2"/>
    <property type="match status" value="1"/>
</dbReference>
<dbReference type="NCBIfam" id="TIGR02937">
    <property type="entry name" value="sigma70-ECF"/>
    <property type="match status" value="1"/>
</dbReference>
<evidence type="ECO:0000256" key="2">
    <source>
        <dbReference type="ARBA" id="ARBA00023015"/>
    </source>
</evidence>
<gene>
    <name evidence="7" type="ORF">MKQ68_05270</name>
</gene>
<feature type="domain" description="RNA polymerase sigma factor 70 region 4 type 2" evidence="6">
    <location>
        <begin position="125"/>
        <end position="174"/>
    </location>
</feature>
<evidence type="ECO:0000256" key="4">
    <source>
        <dbReference type="ARBA" id="ARBA00023163"/>
    </source>
</evidence>
<dbReference type="PANTHER" id="PTHR43133">
    <property type="entry name" value="RNA POLYMERASE ECF-TYPE SIGMA FACTO"/>
    <property type="match status" value="1"/>
</dbReference>
<dbReference type="InterPro" id="IPR007627">
    <property type="entry name" value="RNA_pol_sigma70_r2"/>
</dbReference>
<proteinExistence type="inferred from homology"/>
<comment type="similarity">
    <text evidence="1">Belongs to the sigma-70 factor family. ECF subfamily.</text>
</comment>
<dbReference type="InterPro" id="IPR013249">
    <property type="entry name" value="RNA_pol_sigma70_r4_t2"/>
</dbReference>
<dbReference type="Gene3D" id="1.10.1740.10">
    <property type="match status" value="1"/>
</dbReference>
<protein>
    <submittedName>
        <fullName evidence="7">RNA polymerase sigma-70 factor</fullName>
    </submittedName>
</protein>
<organism evidence="7 8">
    <name type="scientific">Chitinophaga horti</name>
    <dbReference type="NCBI Taxonomy" id="2920382"/>
    <lineage>
        <taxon>Bacteria</taxon>
        <taxon>Pseudomonadati</taxon>
        <taxon>Bacteroidota</taxon>
        <taxon>Chitinophagia</taxon>
        <taxon>Chitinophagales</taxon>
        <taxon>Chitinophagaceae</taxon>
        <taxon>Chitinophaga</taxon>
    </lineage>
</organism>
<dbReference type="NCBIfam" id="TIGR02985">
    <property type="entry name" value="Sig70_bacteroi1"/>
    <property type="match status" value="1"/>
</dbReference>
<dbReference type="Pfam" id="PF04542">
    <property type="entry name" value="Sigma70_r2"/>
    <property type="match status" value="1"/>
</dbReference>
<keyword evidence="4" id="KW-0804">Transcription</keyword>
<keyword evidence="3" id="KW-0731">Sigma factor</keyword>
<evidence type="ECO:0000313" key="7">
    <source>
        <dbReference type="EMBL" id="UYQ95967.1"/>
    </source>
</evidence>
<dbReference type="SUPFAM" id="SSF88659">
    <property type="entry name" value="Sigma3 and sigma4 domains of RNA polymerase sigma factors"/>
    <property type="match status" value="1"/>
</dbReference>
<feature type="domain" description="RNA polymerase sigma-70 region 2" evidence="5">
    <location>
        <begin position="29"/>
        <end position="93"/>
    </location>
</feature>
<dbReference type="Gene3D" id="1.10.10.10">
    <property type="entry name" value="Winged helix-like DNA-binding domain superfamily/Winged helix DNA-binding domain"/>
    <property type="match status" value="1"/>
</dbReference>
<reference evidence="7" key="1">
    <citation type="submission" date="2022-10" db="EMBL/GenBank/DDBJ databases">
        <title>Chitinophaga sp. nov., isolated from soil.</title>
        <authorList>
            <person name="Jeon C.O."/>
        </authorList>
    </citation>
    <scope>NUCLEOTIDE SEQUENCE</scope>
    <source>
        <strain evidence="7">R8</strain>
    </source>
</reference>
<evidence type="ECO:0000256" key="3">
    <source>
        <dbReference type="ARBA" id="ARBA00023082"/>
    </source>
</evidence>